<organism evidence="3 4">
    <name type="scientific">Streptomyces puniciscabiei</name>
    <dbReference type="NCBI Taxonomy" id="164348"/>
    <lineage>
        <taxon>Bacteria</taxon>
        <taxon>Bacillati</taxon>
        <taxon>Actinomycetota</taxon>
        <taxon>Actinomycetes</taxon>
        <taxon>Kitasatosporales</taxon>
        <taxon>Streptomycetaceae</taxon>
        <taxon>Streptomyces</taxon>
    </lineage>
</organism>
<keyword evidence="4" id="KW-1185">Reference proteome</keyword>
<evidence type="ECO:0000313" key="2">
    <source>
        <dbReference type="EMBL" id="TQK79698.1"/>
    </source>
</evidence>
<sequence>MRRAVVLDEGGVIGILAVAGVTRDLAWPGARRDPAAPHHPAPREGAQQPRVAADFTVADDRPARAGSPSGHNRGRSTS</sequence>
<name>A0A542TJ69_9ACTN</name>
<protein>
    <submittedName>
        <fullName evidence="3">Uncharacterized protein</fullName>
    </submittedName>
</protein>
<reference evidence="3 4" key="1">
    <citation type="submission" date="2019-06" db="EMBL/GenBank/DDBJ databases">
        <title>Sequencing the genomes of 1000 actinobacteria strains.</title>
        <authorList>
            <person name="Klenk H.-P."/>
        </authorList>
    </citation>
    <scope>NUCLEOTIDE SEQUENCE [LARGE SCALE GENOMIC DNA]</scope>
    <source>
        <strain evidence="3 4">DSM 41929</strain>
    </source>
</reference>
<feature type="region of interest" description="Disordered" evidence="1">
    <location>
        <begin position="28"/>
        <end position="78"/>
    </location>
</feature>
<dbReference type="EMBL" id="VFNX01000005">
    <property type="protein sequence ID" value="TQK79698.1"/>
    <property type="molecule type" value="Genomic_DNA"/>
</dbReference>
<evidence type="ECO:0000256" key="1">
    <source>
        <dbReference type="SAM" id="MobiDB-lite"/>
    </source>
</evidence>
<comment type="caution">
    <text evidence="3">The sequence shown here is derived from an EMBL/GenBank/DDBJ whole genome shotgun (WGS) entry which is preliminary data.</text>
</comment>
<dbReference type="EMBL" id="VFNX01000002">
    <property type="protein sequence ID" value="TQK86879.1"/>
    <property type="molecule type" value="Genomic_DNA"/>
</dbReference>
<dbReference type="Proteomes" id="UP000318103">
    <property type="component" value="Unassembled WGS sequence"/>
</dbReference>
<evidence type="ECO:0000313" key="3">
    <source>
        <dbReference type="EMBL" id="TQK86879.1"/>
    </source>
</evidence>
<accession>A0A542TJ69</accession>
<proteinExistence type="predicted"/>
<gene>
    <name evidence="3" type="ORF">FB563_7033</name>
    <name evidence="2" type="ORF">FB563_8044</name>
</gene>
<evidence type="ECO:0000313" key="4">
    <source>
        <dbReference type="Proteomes" id="UP000318103"/>
    </source>
</evidence>
<dbReference type="AlphaFoldDB" id="A0A542TJ69"/>